<accession>A0A2S4UDB5</accession>
<sequence>MLPAGSHITSGLTEGLPSQGLNITGLNSPSLSSTMDSNHHNTSTNNPAPANHLPTTGNQTAPDCPVSNPKVQKRIRPHLFFQYLSHSYRINGPLSWNNFQKYDPEAFDCDEAKDKDTKLYNEKKWYHMNTLSHMERDIVLDSGWMLNQTDQSLRKTGQNGSRLGSQNCLPITLTAHCCIGCVDGIICVYHQVEGTCAGLFASKGPPFQRRRFLLPQLLFGMVVKEKGSDAPAEFHIWVAAQSIQINNGCQPTEIKQQCIKSVSDITNKFLLGKIYLFHFPNVTVLFPLTIWLSEFAGEVSDNFHKICVKLREK</sequence>
<evidence type="ECO:0000256" key="1">
    <source>
        <dbReference type="SAM" id="MobiDB-lite"/>
    </source>
</evidence>
<proteinExistence type="predicted"/>
<reference evidence="3" key="2">
    <citation type="journal article" date="2018" name="BMC Genomics">
        <title>Genomic insights into host adaptation between the wheat stripe rust pathogen (Puccinia striiformis f. sp. tritici) and the barley stripe rust pathogen (Puccinia striiformis f. sp. hordei).</title>
        <authorList>
            <person name="Xia C."/>
            <person name="Wang M."/>
            <person name="Yin C."/>
            <person name="Cornejo O.E."/>
            <person name="Hulbert S.H."/>
            <person name="Chen X."/>
        </authorList>
    </citation>
    <scope>NUCLEOTIDE SEQUENCE [LARGE SCALE GENOMIC DNA]</scope>
    <source>
        <strain evidence="3">93TX-2</strain>
    </source>
</reference>
<keyword evidence="3" id="KW-1185">Reference proteome</keyword>
<dbReference type="VEuPathDB" id="FungiDB:PSTT_15892"/>
<evidence type="ECO:0000313" key="3">
    <source>
        <dbReference type="Proteomes" id="UP000238274"/>
    </source>
</evidence>
<organism evidence="2 3">
    <name type="scientific">Puccinia striiformis</name>
    <dbReference type="NCBI Taxonomy" id="27350"/>
    <lineage>
        <taxon>Eukaryota</taxon>
        <taxon>Fungi</taxon>
        <taxon>Dikarya</taxon>
        <taxon>Basidiomycota</taxon>
        <taxon>Pucciniomycotina</taxon>
        <taxon>Pucciniomycetes</taxon>
        <taxon>Pucciniales</taxon>
        <taxon>Pucciniaceae</taxon>
        <taxon>Puccinia</taxon>
    </lineage>
</organism>
<reference evidence="2 3" key="1">
    <citation type="submission" date="2017-12" db="EMBL/GenBank/DDBJ databases">
        <title>Gene loss provides genomic basis for host adaptation in cereal stripe rust fungi.</title>
        <authorList>
            <person name="Xia C."/>
        </authorList>
    </citation>
    <scope>NUCLEOTIDE SEQUENCE [LARGE SCALE GENOMIC DNA]</scope>
    <source>
        <strain evidence="2 3">93TX-2</strain>
    </source>
</reference>
<gene>
    <name evidence="2" type="ORF">PSHT_15776</name>
</gene>
<protein>
    <submittedName>
        <fullName evidence="2">Uncharacterized protein</fullName>
    </submittedName>
</protein>
<dbReference type="VEuPathDB" id="FungiDB:PSHT_15776"/>
<name>A0A2S4UDB5_9BASI</name>
<dbReference type="EMBL" id="PKSM01000429">
    <property type="protein sequence ID" value="POV95211.1"/>
    <property type="molecule type" value="Genomic_DNA"/>
</dbReference>
<feature type="region of interest" description="Disordered" evidence="1">
    <location>
        <begin position="1"/>
        <end position="68"/>
    </location>
</feature>
<comment type="caution">
    <text evidence="2">The sequence shown here is derived from an EMBL/GenBank/DDBJ whole genome shotgun (WGS) entry which is preliminary data.</text>
</comment>
<reference evidence="3" key="3">
    <citation type="journal article" date="2018" name="Mol. Plant Microbe Interact.">
        <title>Genome sequence resources for the wheat stripe rust pathogen (Puccinia striiformis f. sp. tritici) and the barley stripe rust pathogen (Puccinia striiformis f. sp. hordei).</title>
        <authorList>
            <person name="Xia C."/>
            <person name="Wang M."/>
            <person name="Yin C."/>
            <person name="Cornejo O.E."/>
            <person name="Hulbert S.H."/>
            <person name="Chen X."/>
        </authorList>
    </citation>
    <scope>NUCLEOTIDE SEQUENCE [LARGE SCALE GENOMIC DNA]</scope>
    <source>
        <strain evidence="3">93TX-2</strain>
    </source>
</reference>
<evidence type="ECO:0000313" key="2">
    <source>
        <dbReference type="EMBL" id="POV95211.1"/>
    </source>
</evidence>
<feature type="compositionally biased region" description="Polar residues" evidence="1">
    <location>
        <begin position="19"/>
        <end position="61"/>
    </location>
</feature>
<dbReference type="Proteomes" id="UP000238274">
    <property type="component" value="Unassembled WGS sequence"/>
</dbReference>
<dbReference type="AlphaFoldDB" id="A0A2S4UDB5"/>
<feature type="non-terminal residue" evidence="2">
    <location>
        <position position="313"/>
    </location>
</feature>